<dbReference type="Proteomes" id="UP000244905">
    <property type="component" value="Unassembled WGS sequence"/>
</dbReference>
<accession>A0A2V1IIP8</accession>
<dbReference type="EMBL" id="PUEC01000025">
    <property type="protein sequence ID" value="PWB01118.1"/>
    <property type="molecule type" value="Genomic_DNA"/>
</dbReference>
<sequence>MSDIKEANPAVNTATTYTYNGLTFYGDPKSDYAAGATVNVENYSFSFDARIKLGGASVFQSNKTMSRVFEFEADANEPILVFFTHGSSSGDPRGTYLSNAATTTKNDTSTAFAKLAADAGSKACLSGVNPTTGKVYVWCDNNNAIYAIAKGYTLEELNDFMNGSSEDPAEGETFAMKGNGAATYGQSFDEIVTPFEFDKANKTVTLSDFLGSKANIVIKFEQADPNKDPDMTGTVFNSVAVSGLGEGDANTGCAIENFTGSVIIKKDGANFGKLENVTFWPGFNSQLVVDTKSINGTNQKVYNLTLMIGGDFYKWDAATSAWGEKEKYPEFFKLEKDIPFVSDDQSGIDSIVTDSADENAPVEYYNLQGIRLSEPAAGQIVIRRQGSKVSKIVVR</sequence>
<proteinExistence type="predicted"/>
<name>A0A2V1IIP8_9BACT</name>
<reference evidence="2" key="1">
    <citation type="submission" date="2018-02" db="EMBL/GenBank/DDBJ databases">
        <authorList>
            <person name="Clavel T."/>
            <person name="Strowig T."/>
        </authorList>
    </citation>
    <scope>NUCLEOTIDE SEQUENCE [LARGE SCALE GENOMIC DNA]</scope>
    <source>
        <strain evidence="2">DSM 103720</strain>
    </source>
</reference>
<organism evidence="1 2">
    <name type="scientific">Duncaniella muris</name>
    <dbReference type="NCBI Taxonomy" id="2094150"/>
    <lineage>
        <taxon>Bacteria</taxon>
        <taxon>Pseudomonadati</taxon>
        <taxon>Bacteroidota</taxon>
        <taxon>Bacteroidia</taxon>
        <taxon>Bacteroidales</taxon>
        <taxon>Muribaculaceae</taxon>
        <taxon>Duncaniella</taxon>
    </lineage>
</organism>
<evidence type="ECO:0000313" key="2">
    <source>
        <dbReference type="Proteomes" id="UP000244905"/>
    </source>
</evidence>
<evidence type="ECO:0000313" key="1">
    <source>
        <dbReference type="EMBL" id="PWB01118.1"/>
    </source>
</evidence>
<protein>
    <submittedName>
        <fullName evidence="1">Uncharacterized protein</fullName>
    </submittedName>
</protein>
<comment type="caution">
    <text evidence="1">The sequence shown here is derived from an EMBL/GenBank/DDBJ whole genome shotgun (WGS) entry which is preliminary data.</text>
</comment>
<gene>
    <name evidence="1" type="ORF">C5O23_10570</name>
</gene>
<dbReference type="AlphaFoldDB" id="A0A2V1IIP8"/>
<keyword evidence="2" id="KW-1185">Reference proteome</keyword>